<evidence type="ECO:0000313" key="2">
    <source>
        <dbReference type="Proteomes" id="UP000007264"/>
    </source>
</evidence>
<name>I0YKW6_COCSC</name>
<dbReference type="STRING" id="574566.I0YKW6"/>
<dbReference type="RefSeq" id="XP_005643579.1">
    <property type="nucleotide sequence ID" value="XM_005643522.1"/>
</dbReference>
<comment type="caution">
    <text evidence="1">The sequence shown here is derived from an EMBL/GenBank/DDBJ whole genome shotgun (WGS) entry which is preliminary data.</text>
</comment>
<evidence type="ECO:0000313" key="1">
    <source>
        <dbReference type="EMBL" id="EIE19035.1"/>
    </source>
</evidence>
<proteinExistence type="predicted"/>
<protein>
    <submittedName>
        <fullName evidence="1">Uncharacterized protein</fullName>
    </submittedName>
</protein>
<dbReference type="KEGG" id="csl:COCSUDRAFT_44822"/>
<dbReference type="eggNOG" id="ENOG502S22P">
    <property type="taxonomic scope" value="Eukaryota"/>
</dbReference>
<reference evidence="1 2" key="1">
    <citation type="journal article" date="2012" name="Genome Biol.">
        <title>The genome of the polar eukaryotic microalga coccomyxa subellipsoidea reveals traits of cold adaptation.</title>
        <authorList>
            <person name="Blanc G."/>
            <person name="Agarkova I."/>
            <person name="Grimwood J."/>
            <person name="Kuo A."/>
            <person name="Brueggeman A."/>
            <person name="Dunigan D."/>
            <person name="Gurnon J."/>
            <person name="Ladunga I."/>
            <person name="Lindquist E."/>
            <person name="Lucas S."/>
            <person name="Pangilinan J."/>
            <person name="Proschold T."/>
            <person name="Salamov A."/>
            <person name="Schmutz J."/>
            <person name="Weeks D."/>
            <person name="Yamada T."/>
            <person name="Claverie J.M."/>
            <person name="Grigoriev I."/>
            <person name="Van Etten J."/>
            <person name="Lomsadze A."/>
            <person name="Borodovsky M."/>
        </authorList>
    </citation>
    <scope>NUCLEOTIDE SEQUENCE [LARGE SCALE GENOMIC DNA]</scope>
    <source>
        <strain evidence="1 2">C-169</strain>
    </source>
</reference>
<dbReference type="GeneID" id="17037208"/>
<keyword evidence="2" id="KW-1185">Reference proteome</keyword>
<organism evidence="1 2">
    <name type="scientific">Coccomyxa subellipsoidea (strain C-169)</name>
    <name type="common">Green microalga</name>
    <dbReference type="NCBI Taxonomy" id="574566"/>
    <lineage>
        <taxon>Eukaryota</taxon>
        <taxon>Viridiplantae</taxon>
        <taxon>Chlorophyta</taxon>
        <taxon>core chlorophytes</taxon>
        <taxon>Trebouxiophyceae</taxon>
        <taxon>Trebouxiophyceae incertae sedis</taxon>
        <taxon>Coccomyxaceae</taxon>
        <taxon>Coccomyxa</taxon>
        <taxon>Coccomyxa subellipsoidea</taxon>
    </lineage>
</organism>
<sequence>MKSRTCTLAAGILKFAFNAVIAGAVLSLNFDAADGANITDFFTDGGSALLNALPLTKEAFHTYKAAEDADDAAKAARLAAVEAQLQAFQAEIDLLKRQVNNGSSASLETQGCAVIPAQLALLERQAQVAALGRLEQRGTQVELASQEIPVPQAPPANARNYILVLAKSVSRTVPPSFMPMTTISRLVADASLIQPFLYDFGDVTFTNAGAGGRSGPTLQQVQTTFAASGADPWTQNQEYLDVINGVQIWTVPQSGRYNISVGGAAGGGNLRLPAGLGAVVSAQVRLACGSKVAIIVGQTGLPVGPGTGACGGGGGATFFLYPNSTTPLVIAGGGASLTAGGQPGQAGQPGLGGNGGGGGTGAGGGGGTVGVTGSETYLGGITTGLTSSFGGFGAGGSAGDGAPCGGGGGAGYLAQLAAAAGNGFVTVVLL</sequence>
<gene>
    <name evidence="1" type="ORF">COCSUDRAFT_44822</name>
</gene>
<dbReference type="Proteomes" id="UP000007264">
    <property type="component" value="Unassembled WGS sequence"/>
</dbReference>
<accession>I0YKW6</accession>
<dbReference type="AlphaFoldDB" id="I0YKW6"/>
<dbReference type="OrthoDB" id="5982253at2759"/>
<dbReference type="EMBL" id="AGSI01000020">
    <property type="protein sequence ID" value="EIE19035.1"/>
    <property type="molecule type" value="Genomic_DNA"/>
</dbReference>